<evidence type="ECO:0000313" key="3">
    <source>
        <dbReference type="EMBL" id="MFC4097270.1"/>
    </source>
</evidence>
<dbReference type="PANTHER" id="PTHR14969:SF13">
    <property type="entry name" value="AT30094P"/>
    <property type="match status" value="1"/>
</dbReference>
<comment type="caution">
    <text evidence="3">The sequence shown here is derived from an EMBL/GenBank/DDBJ whole genome shotgun (WGS) entry which is preliminary data.</text>
</comment>
<dbReference type="CDD" id="cd03392">
    <property type="entry name" value="PAP2_like_2"/>
    <property type="match status" value="1"/>
</dbReference>
<keyword evidence="1" id="KW-0812">Transmembrane</keyword>
<reference evidence="4" key="1">
    <citation type="journal article" date="2019" name="Int. J. Syst. Evol. Microbiol.">
        <title>The Global Catalogue of Microorganisms (GCM) 10K type strain sequencing project: providing services to taxonomists for standard genome sequencing and annotation.</title>
        <authorList>
            <consortium name="The Broad Institute Genomics Platform"/>
            <consortium name="The Broad Institute Genome Sequencing Center for Infectious Disease"/>
            <person name="Wu L."/>
            <person name="Ma J."/>
        </authorList>
    </citation>
    <scope>NUCLEOTIDE SEQUENCE [LARGE SCALE GENOMIC DNA]</scope>
    <source>
        <strain evidence="4">CECT 7477</strain>
    </source>
</reference>
<organism evidence="3 4">
    <name type="scientific">Euzebyella saccharophila</name>
    <dbReference type="NCBI Taxonomy" id="679664"/>
    <lineage>
        <taxon>Bacteria</taxon>
        <taxon>Pseudomonadati</taxon>
        <taxon>Bacteroidota</taxon>
        <taxon>Flavobacteriia</taxon>
        <taxon>Flavobacteriales</taxon>
        <taxon>Flavobacteriaceae</taxon>
        <taxon>Euzebyella</taxon>
    </lineage>
</organism>
<keyword evidence="4" id="KW-1185">Reference proteome</keyword>
<keyword evidence="1" id="KW-0472">Membrane</keyword>
<feature type="transmembrane region" description="Helical" evidence="1">
    <location>
        <begin position="88"/>
        <end position="106"/>
    </location>
</feature>
<feature type="transmembrane region" description="Helical" evidence="1">
    <location>
        <begin position="186"/>
        <end position="207"/>
    </location>
</feature>
<dbReference type="Proteomes" id="UP001595814">
    <property type="component" value="Unassembled WGS sequence"/>
</dbReference>
<proteinExistence type="predicted"/>
<sequence>MPYLITATVSLILFIIGINLFVELSSLVKGDLLGTFDESVFNEIHSYRTPLLNSYFVFVTDIGDIQGYAVILVLCALVVYLTTKRWALLYEVTAVLLLATISNVLLKRAYDRARPDLEHLVTVKTLSYPSGHAMSSMAFYGFLIYLVYKSTLKIWMKTAIIAISFLLILSIGTSRVYLGVHFPSDVLGGWIAGMIWVVFCILIYNLIEIFRKDPLT</sequence>
<dbReference type="InterPro" id="IPR000326">
    <property type="entry name" value="PAP2/HPO"/>
</dbReference>
<dbReference type="EMBL" id="JBHSAW010000010">
    <property type="protein sequence ID" value="MFC4097270.1"/>
    <property type="molecule type" value="Genomic_DNA"/>
</dbReference>
<protein>
    <submittedName>
        <fullName evidence="3">Phosphatase PAP2 family protein</fullName>
    </submittedName>
</protein>
<dbReference type="InterPro" id="IPR036938">
    <property type="entry name" value="PAP2/HPO_sf"/>
</dbReference>
<evidence type="ECO:0000256" key="1">
    <source>
        <dbReference type="SAM" id="Phobius"/>
    </source>
</evidence>
<dbReference type="PANTHER" id="PTHR14969">
    <property type="entry name" value="SPHINGOSINE-1-PHOSPHATE PHOSPHOHYDROLASE"/>
    <property type="match status" value="1"/>
</dbReference>
<dbReference type="SMART" id="SM00014">
    <property type="entry name" value="acidPPc"/>
    <property type="match status" value="1"/>
</dbReference>
<dbReference type="SUPFAM" id="SSF48317">
    <property type="entry name" value="Acid phosphatase/Vanadium-dependent haloperoxidase"/>
    <property type="match status" value="1"/>
</dbReference>
<feature type="transmembrane region" description="Helical" evidence="1">
    <location>
        <begin position="126"/>
        <end position="148"/>
    </location>
</feature>
<dbReference type="Pfam" id="PF01569">
    <property type="entry name" value="PAP2"/>
    <property type="match status" value="1"/>
</dbReference>
<gene>
    <name evidence="3" type="ORF">ACFOUT_15370</name>
</gene>
<keyword evidence="1" id="KW-1133">Transmembrane helix</keyword>
<feature type="domain" description="Phosphatidic acid phosphatase type 2/haloperoxidase" evidence="2">
    <location>
        <begin position="87"/>
        <end position="201"/>
    </location>
</feature>
<feature type="transmembrane region" description="Helical" evidence="1">
    <location>
        <begin position="54"/>
        <end position="81"/>
    </location>
</feature>
<dbReference type="Gene3D" id="1.20.144.10">
    <property type="entry name" value="Phosphatidic acid phosphatase type 2/haloperoxidase"/>
    <property type="match status" value="2"/>
</dbReference>
<evidence type="ECO:0000259" key="2">
    <source>
        <dbReference type="SMART" id="SM00014"/>
    </source>
</evidence>
<dbReference type="RefSeq" id="WP_192461965.1">
    <property type="nucleotide sequence ID" value="NZ_JACYFJ010000002.1"/>
</dbReference>
<accession>A0ABV8JZQ4</accession>
<name>A0ABV8JZQ4_9FLAO</name>
<evidence type="ECO:0000313" key="4">
    <source>
        <dbReference type="Proteomes" id="UP001595814"/>
    </source>
</evidence>
<feature type="transmembrane region" description="Helical" evidence="1">
    <location>
        <begin position="160"/>
        <end position="180"/>
    </location>
</feature>